<evidence type="ECO:0000313" key="4">
    <source>
        <dbReference type="EMBL" id="GFH61519.1"/>
    </source>
</evidence>
<keyword evidence="5" id="KW-1185">Reference proteome</keyword>
<evidence type="ECO:0000256" key="2">
    <source>
        <dbReference type="SAM" id="Phobius"/>
    </source>
</evidence>
<accession>A0AAD3HFR7</accession>
<dbReference type="InterPro" id="IPR010699">
    <property type="entry name" value="DUF1275"/>
</dbReference>
<protein>
    <recommendedName>
        <fullName evidence="6">DUF1275 domain-containing protein</fullName>
    </recommendedName>
</protein>
<feature type="transmembrane region" description="Helical" evidence="2">
    <location>
        <begin position="284"/>
        <end position="302"/>
    </location>
</feature>
<dbReference type="EMBL" id="BLLK01000074">
    <property type="protein sequence ID" value="GFH61519.1"/>
    <property type="molecule type" value="Genomic_DNA"/>
</dbReference>
<feature type="transmembrane region" description="Helical" evidence="2">
    <location>
        <begin position="257"/>
        <end position="277"/>
    </location>
</feature>
<proteinExistence type="predicted"/>
<comment type="caution">
    <text evidence="4">The sequence shown here is derived from an EMBL/GenBank/DDBJ whole genome shotgun (WGS) entry which is preliminary data.</text>
</comment>
<feature type="transmembrane region" description="Helical" evidence="2">
    <location>
        <begin position="170"/>
        <end position="189"/>
    </location>
</feature>
<dbReference type="AlphaFoldDB" id="A0AAD3HFR7"/>
<keyword evidence="2" id="KW-0472">Membrane</keyword>
<organism evidence="4 5">
    <name type="scientific">Chaetoceros tenuissimus</name>
    <dbReference type="NCBI Taxonomy" id="426638"/>
    <lineage>
        <taxon>Eukaryota</taxon>
        <taxon>Sar</taxon>
        <taxon>Stramenopiles</taxon>
        <taxon>Ochrophyta</taxon>
        <taxon>Bacillariophyta</taxon>
        <taxon>Coscinodiscophyceae</taxon>
        <taxon>Chaetocerotophycidae</taxon>
        <taxon>Chaetocerotales</taxon>
        <taxon>Chaetocerotaceae</taxon>
        <taxon>Chaetoceros</taxon>
    </lineage>
</organism>
<keyword evidence="2" id="KW-1133">Transmembrane helix</keyword>
<dbReference type="Proteomes" id="UP001054902">
    <property type="component" value="Unassembled WGS sequence"/>
</dbReference>
<evidence type="ECO:0000313" key="5">
    <source>
        <dbReference type="Proteomes" id="UP001054902"/>
    </source>
</evidence>
<dbReference type="Pfam" id="PF06912">
    <property type="entry name" value="DUF1275"/>
    <property type="match status" value="1"/>
</dbReference>
<feature type="transmembrane region" description="Helical" evidence="2">
    <location>
        <begin position="96"/>
        <end position="116"/>
    </location>
</feature>
<gene>
    <name evidence="4" type="ORF">CTEN210_17995</name>
</gene>
<evidence type="ECO:0008006" key="6">
    <source>
        <dbReference type="Google" id="ProtNLM"/>
    </source>
</evidence>
<sequence>MKFSLSLFTIAVLGLNQAEAFSTASFSRSAISQSLKIKAPSSSSVLNKKTSAPLIQPISLSSAATANGESKIDSTESTEDEKPPTLYIPADGKNRLIFTLAFMTGVADVAMVLKYSNFATMMTGNCMHAARHLSQGNLGLFVYLLGVISSYFIGLASFRTIFLQQKEKSLKYLAPIVTLAFLAADQLSFMNPMRKWPAMFLLSGSFAILNAIGTDMTGTMCFVVTGHMTKIANALHDRFSKLTSFKKIDLPSFNRSIFVTFSFFLGAFAAWAGNAAFPTLKERGLLSIMGLVYGTVLTWQHYRQG</sequence>
<evidence type="ECO:0000256" key="3">
    <source>
        <dbReference type="SAM" id="SignalP"/>
    </source>
</evidence>
<keyword evidence="2" id="KW-0812">Transmembrane</keyword>
<feature type="chain" id="PRO_5042073264" description="DUF1275 domain-containing protein" evidence="3">
    <location>
        <begin position="21"/>
        <end position="305"/>
    </location>
</feature>
<reference evidence="4 5" key="1">
    <citation type="journal article" date="2021" name="Sci. Rep.">
        <title>The genome of the diatom Chaetoceros tenuissimus carries an ancient integrated fragment of an extant virus.</title>
        <authorList>
            <person name="Hongo Y."/>
            <person name="Kimura K."/>
            <person name="Takaki Y."/>
            <person name="Yoshida Y."/>
            <person name="Baba S."/>
            <person name="Kobayashi G."/>
            <person name="Nagasaki K."/>
            <person name="Hano T."/>
            <person name="Tomaru Y."/>
        </authorList>
    </citation>
    <scope>NUCLEOTIDE SEQUENCE [LARGE SCALE GENOMIC DNA]</scope>
    <source>
        <strain evidence="4 5">NIES-3715</strain>
    </source>
</reference>
<evidence type="ECO:0000256" key="1">
    <source>
        <dbReference type="SAM" id="MobiDB-lite"/>
    </source>
</evidence>
<feature type="signal peptide" evidence="3">
    <location>
        <begin position="1"/>
        <end position="20"/>
    </location>
</feature>
<keyword evidence="3" id="KW-0732">Signal</keyword>
<feature type="transmembrane region" description="Helical" evidence="2">
    <location>
        <begin position="137"/>
        <end position="158"/>
    </location>
</feature>
<feature type="transmembrane region" description="Helical" evidence="2">
    <location>
        <begin position="196"/>
        <end position="213"/>
    </location>
</feature>
<name>A0AAD3HFR7_9STRA</name>
<feature type="region of interest" description="Disordered" evidence="1">
    <location>
        <begin position="66"/>
        <end position="85"/>
    </location>
</feature>